<gene>
    <name evidence="2" type="ORF">BW425_10115</name>
</gene>
<protein>
    <recommendedName>
        <fullName evidence="1">BIG2 domain-containing protein</fullName>
    </recommendedName>
</protein>
<evidence type="ECO:0000313" key="3">
    <source>
        <dbReference type="Proteomes" id="UP000195321"/>
    </source>
</evidence>
<name>A0A1Y3MFL5_9BACI</name>
<sequence length="129" mass="14176">MASLRHQNTKNFSPITNTSCPNIQSNSPQISLAPSVVSVIGVHIQKNKLKIKVGQNAELSVFVLPIQATNQELIWKNMNHDVIAVYADDNKAIITGMNPGRAVVIVTTAEGKFRDLCIVHVYPFITNPK</sequence>
<dbReference type="Gene3D" id="2.60.40.1080">
    <property type="match status" value="1"/>
</dbReference>
<accession>A0A1Y3MFL5</accession>
<comment type="caution">
    <text evidence="2">The sequence shown here is derived from an EMBL/GenBank/DDBJ whole genome shotgun (WGS) entry which is preliminary data.</text>
</comment>
<evidence type="ECO:0000259" key="1">
    <source>
        <dbReference type="Pfam" id="PF02368"/>
    </source>
</evidence>
<evidence type="ECO:0000313" key="2">
    <source>
        <dbReference type="EMBL" id="OUM48856.1"/>
    </source>
</evidence>
<dbReference type="RefSeq" id="WP_016113829.1">
    <property type="nucleotide sequence ID" value="NZ_JARHXM010000079.1"/>
</dbReference>
<dbReference type="EMBL" id="MWPX01000009">
    <property type="protein sequence ID" value="OUM48856.1"/>
    <property type="molecule type" value="Genomic_DNA"/>
</dbReference>
<dbReference type="AlphaFoldDB" id="A0A1Y3MFL5"/>
<dbReference type="Proteomes" id="UP000195321">
    <property type="component" value="Unassembled WGS sequence"/>
</dbReference>
<dbReference type="InterPro" id="IPR003343">
    <property type="entry name" value="Big_2"/>
</dbReference>
<feature type="domain" description="BIG2" evidence="1">
    <location>
        <begin position="40"/>
        <end position="113"/>
    </location>
</feature>
<organism evidence="2 3">
    <name type="scientific">Bacillus pseudomycoides</name>
    <dbReference type="NCBI Taxonomy" id="64104"/>
    <lineage>
        <taxon>Bacteria</taxon>
        <taxon>Bacillati</taxon>
        <taxon>Bacillota</taxon>
        <taxon>Bacilli</taxon>
        <taxon>Bacillales</taxon>
        <taxon>Bacillaceae</taxon>
        <taxon>Bacillus</taxon>
        <taxon>Bacillus cereus group</taxon>
    </lineage>
</organism>
<reference evidence="2 3" key="1">
    <citation type="submission" date="2017-02" db="EMBL/GenBank/DDBJ databases">
        <title>Bacillus pseudomycoides isolate FSL K6-0042.</title>
        <authorList>
            <person name="Kovac J."/>
        </authorList>
    </citation>
    <scope>NUCLEOTIDE SEQUENCE [LARGE SCALE GENOMIC DNA]</scope>
    <source>
        <strain evidence="2 3">FSL K6-0042</strain>
    </source>
</reference>
<dbReference type="Pfam" id="PF02368">
    <property type="entry name" value="Big_2"/>
    <property type="match status" value="1"/>
</dbReference>
<proteinExistence type="predicted"/>
<dbReference type="InterPro" id="IPR008964">
    <property type="entry name" value="Invasin/intimin_cell_adhesion"/>
</dbReference>
<dbReference type="SUPFAM" id="SSF49373">
    <property type="entry name" value="Invasin/intimin cell-adhesion fragments"/>
    <property type="match status" value="1"/>
</dbReference>